<protein>
    <recommendedName>
        <fullName evidence="4">Adhesin domain-containing protein</fullName>
    </recommendedName>
</protein>
<proteinExistence type="predicted"/>
<gene>
    <name evidence="2" type="ORF">VRU49_03670</name>
</gene>
<comment type="caution">
    <text evidence="2">The sequence shown here is derived from an EMBL/GenBank/DDBJ whole genome shotgun (WGS) entry which is preliminary data.</text>
</comment>
<evidence type="ECO:0008006" key="4">
    <source>
        <dbReference type="Google" id="ProtNLM"/>
    </source>
</evidence>
<sequence>MKKSILLGLGIVLMVTQGFTQVVTIAAADVQNEFISSTDDNDYVKTKFFSKTYSVSKNSKLNLTNTYGKITIKTWDKNEVKAEVEMKASSNREKDAIDLINGISILESQVSDAVSIKTQIEKTSRGFGSVFNNGKIISQRQLNVNYTIYMPSSMALAATMVYGDINILTFNGPTNFKVQYGNLNAEDLNSSNNIVSVQYGNVNLKNVTKATISQQYGKAVNILDVDDLTLSVQYAGADIANIKGKAMIKAQYANNIKIGTVEDLDLNAQYSSVNIGHVKQYAIIRQQYNVLNIGIINRLQLSSQYVSVNINDLKSDAVIKSTYNKVNVNKVYSSVKKLDVVTNYTSVSLGFDSAFSGDLDVTTRYTSLNSGRYRLSKISENSDTKVFQGQIGNGGTSSVSIKAEYGSLTLK</sequence>
<accession>A0ABU7GZQ1</accession>
<dbReference type="EMBL" id="JAZDQU010000001">
    <property type="protein sequence ID" value="MEE1884514.1"/>
    <property type="molecule type" value="Genomic_DNA"/>
</dbReference>
<evidence type="ECO:0000313" key="2">
    <source>
        <dbReference type="EMBL" id="MEE1884514.1"/>
    </source>
</evidence>
<reference evidence="2 3" key="1">
    <citation type="submission" date="2024-01" db="EMBL/GenBank/DDBJ databases">
        <title>Pedobacter sp. nov., isolated from oil-contaminated soil.</title>
        <authorList>
            <person name="Le N.T.T."/>
        </authorList>
    </citation>
    <scope>NUCLEOTIDE SEQUENCE [LARGE SCALE GENOMIC DNA]</scope>
    <source>
        <strain evidence="2 3">VNH31</strain>
    </source>
</reference>
<organism evidence="2 3">
    <name type="scientific">Pedobacter flavus</name>
    <dbReference type="NCBI Taxonomy" id="3113906"/>
    <lineage>
        <taxon>Bacteria</taxon>
        <taxon>Pseudomonadati</taxon>
        <taxon>Bacteroidota</taxon>
        <taxon>Sphingobacteriia</taxon>
        <taxon>Sphingobacteriales</taxon>
        <taxon>Sphingobacteriaceae</taxon>
        <taxon>Pedobacter</taxon>
    </lineage>
</organism>
<keyword evidence="3" id="KW-1185">Reference proteome</keyword>
<name>A0ABU7GZQ1_9SPHI</name>
<dbReference type="Proteomes" id="UP001337681">
    <property type="component" value="Unassembled WGS sequence"/>
</dbReference>
<dbReference type="RefSeq" id="WP_330145428.1">
    <property type="nucleotide sequence ID" value="NZ_JAZDQU010000001.1"/>
</dbReference>
<feature type="signal peptide" evidence="1">
    <location>
        <begin position="1"/>
        <end position="20"/>
    </location>
</feature>
<evidence type="ECO:0000313" key="3">
    <source>
        <dbReference type="Proteomes" id="UP001337681"/>
    </source>
</evidence>
<evidence type="ECO:0000256" key="1">
    <source>
        <dbReference type="SAM" id="SignalP"/>
    </source>
</evidence>
<feature type="chain" id="PRO_5047456370" description="Adhesin domain-containing protein" evidence="1">
    <location>
        <begin position="21"/>
        <end position="411"/>
    </location>
</feature>
<keyword evidence="1" id="KW-0732">Signal</keyword>